<feature type="compositionally biased region" description="Low complexity" evidence="1">
    <location>
        <begin position="69"/>
        <end position="78"/>
    </location>
</feature>
<feature type="transmembrane region" description="Helical" evidence="2">
    <location>
        <begin position="141"/>
        <end position="158"/>
    </location>
</feature>
<keyword evidence="4" id="KW-1185">Reference proteome</keyword>
<feature type="region of interest" description="Disordered" evidence="1">
    <location>
        <begin position="61"/>
        <end position="84"/>
    </location>
</feature>
<accession>A0A0P1B0P8</accession>
<dbReference type="EMBL" id="CCYD01002349">
    <property type="protein sequence ID" value="CEG46785.1"/>
    <property type="molecule type" value="Genomic_DNA"/>
</dbReference>
<dbReference type="Proteomes" id="UP000054928">
    <property type="component" value="Unassembled WGS sequence"/>
</dbReference>
<organism evidence="3 4">
    <name type="scientific">Plasmopara halstedii</name>
    <name type="common">Downy mildew of sunflower</name>
    <dbReference type="NCBI Taxonomy" id="4781"/>
    <lineage>
        <taxon>Eukaryota</taxon>
        <taxon>Sar</taxon>
        <taxon>Stramenopiles</taxon>
        <taxon>Oomycota</taxon>
        <taxon>Peronosporomycetes</taxon>
        <taxon>Peronosporales</taxon>
        <taxon>Peronosporaceae</taxon>
        <taxon>Plasmopara</taxon>
    </lineage>
</organism>
<keyword evidence="2" id="KW-0472">Membrane</keyword>
<evidence type="ECO:0000313" key="4">
    <source>
        <dbReference type="Proteomes" id="UP000054928"/>
    </source>
</evidence>
<evidence type="ECO:0000313" key="3">
    <source>
        <dbReference type="EMBL" id="CEG46785.1"/>
    </source>
</evidence>
<keyword evidence="2" id="KW-1133">Transmembrane helix</keyword>
<protein>
    <submittedName>
        <fullName evidence="3">Uncharacterized protein</fullName>
    </submittedName>
</protein>
<keyword evidence="2" id="KW-0812">Transmembrane</keyword>
<proteinExistence type="predicted"/>
<dbReference type="AlphaFoldDB" id="A0A0P1B0P8"/>
<dbReference type="GeneID" id="36398521"/>
<evidence type="ECO:0000256" key="2">
    <source>
        <dbReference type="SAM" id="Phobius"/>
    </source>
</evidence>
<dbReference type="RefSeq" id="XP_024583154.1">
    <property type="nucleotide sequence ID" value="XM_024717680.1"/>
</dbReference>
<evidence type="ECO:0000256" key="1">
    <source>
        <dbReference type="SAM" id="MobiDB-lite"/>
    </source>
</evidence>
<sequence length="174" mass="19128">MGMPHYKRDRNFCAQYQIGDCLSDILLLILAYSDSTYLCLRSKGLHLFKALEGPLQENVNAIGSSSNEDGTNNGINGSDDSDDDPKIVTLSSLAKALPTPSSPTEDPVIVTTVSEQFRMSCCANEVGLSLENYKMLAQSKLNLIIFQCIVITAFYGVMCCSHNKLVDRQDVYSQ</sequence>
<reference evidence="4" key="1">
    <citation type="submission" date="2014-09" db="EMBL/GenBank/DDBJ databases">
        <authorList>
            <person name="Sharma Rahul"/>
            <person name="Thines Marco"/>
        </authorList>
    </citation>
    <scope>NUCLEOTIDE SEQUENCE [LARGE SCALE GENOMIC DNA]</scope>
</reference>
<name>A0A0P1B0P8_PLAHL</name>